<evidence type="ECO:0000313" key="4">
    <source>
        <dbReference type="EMBL" id="ROT77929.1"/>
    </source>
</evidence>
<dbReference type="Pfam" id="PF08434">
    <property type="entry name" value="CLCA"/>
    <property type="match status" value="1"/>
</dbReference>
<feature type="transmembrane region" description="Helical" evidence="2">
    <location>
        <begin position="982"/>
        <end position="1005"/>
    </location>
</feature>
<dbReference type="STRING" id="6689.A0A3R7MC61"/>
<feature type="region of interest" description="Disordered" evidence="1">
    <location>
        <begin position="97"/>
        <end position="160"/>
    </location>
</feature>
<dbReference type="Proteomes" id="UP000283509">
    <property type="component" value="Unassembled WGS sequence"/>
</dbReference>
<feature type="compositionally biased region" description="Basic residues" evidence="1">
    <location>
        <begin position="137"/>
        <end position="151"/>
    </location>
</feature>
<evidence type="ECO:0000259" key="3">
    <source>
        <dbReference type="PROSITE" id="PS50234"/>
    </source>
</evidence>
<dbReference type="Pfam" id="PF00092">
    <property type="entry name" value="VWA"/>
    <property type="match status" value="1"/>
</dbReference>
<dbReference type="SUPFAM" id="SSF53300">
    <property type="entry name" value="vWA-like"/>
    <property type="match status" value="1"/>
</dbReference>
<feature type="compositionally biased region" description="Pro residues" evidence="1">
    <location>
        <begin position="942"/>
        <end position="958"/>
    </location>
</feature>
<keyword evidence="2" id="KW-0812">Transmembrane</keyword>
<feature type="region of interest" description="Disordered" evidence="1">
    <location>
        <begin position="1034"/>
        <end position="1104"/>
    </location>
</feature>
<accession>A0A3R7MC61</accession>
<dbReference type="InterPro" id="IPR002035">
    <property type="entry name" value="VWF_A"/>
</dbReference>
<feature type="region of interest" description="Disordered" evidence="1">
    <location>
        <begin position="243"/>
        <end position="331"/>
    </location>
</feature>
<dbReference type="PROSITE" id="PS50234">
    <property type="entry name" value="VWFA"/>
    <property type="match status" value="1"/>
</dbReference>
<feature type="domain" description="VWFA" evidence="3">
    <location>
        <begin position="384"/>
        <end position="573"/>
    </location>
</feature>
<gene>
    <name evidence="4" type="ORF">C7M84_003370</name>
</gene>
<protein>
    <recommendedName>
        <fullName evidence="3">VWFA domain-containing protein</fullName>
    </recommendedName>
</protein>
<feature type="compositionally biased region" description="Basic and acidic residues" evidence="1">
    <location>
        <begin position="1088"/>
        <end position="1100"/>
    </location>
</feature>
<dbReference type="AlphaFoldDB" id="A0A3R7MC61"/>
<keyword evidence="2" id="KW-0472">Membrane</keyword>
<feature type="region of interest" description="Disordered" evidence="1">
    <location>
        <begin position="942"/>
        <end position="966"/>
    </location>
</feature>
<keyword evidence="5" id="KW-1185">Reference proteome</keyword>
<feature type="compositionally biased region" description="Low complexity" evidence="1">
    <location>
        <begin position="267"/>
        <end position="284"/>
    </location>
</feature>
<dbReference type="GO" id="GO:0032991">
    <property type="term" value="C:protein-containing complex"/>
    <property type="evidence" value="ECO:0007669"/>
    <property type="project" value="UniProtKB-ARBA"/>
</dbReference>
<organism evidence="4 5">
    <name type="scientific">Penaeus vannamei</name>
    <name type="common">Whiteleg shrimp</name>
    <name type="synonym">Litopenaeus vannamei</name>
    <dbReference type="NCBI Taxonomy" id="6689"/>
    <lineage>
        <taxon>Eukaryota</taxon>
        <taxon>Metazoa</taxon>
        <taxon>Ecdysozoa</taxon>
        <taxon>Arthropoda</taxon>
        <taxon>Crustacea</taxon>
        <taxon>Multicrustacea</taxon>
        <taxon>Malacostraca</taxon>
        <taxon>Eumalacostraca</taxon>
        <taxon>Eucarida</taxon>
        <taxon>Decapoda</taxon>
        <taxon>Dendrobranchiata</taxon>
        <taxon>Penaeoidea</taxon>
        <taxon>Penaeidae</taxon>
        <taxon>Penaeus</taxon>
    </lineage>
</organism>
<feature type="compositionally biased region" description="Pro residues" evidence="1">
    <location>
        <begin position="1144"/>
        <end position="1162"/>
    </location>
</feature>
<reference evidence="4 5" key="1">
    <citation type="submission" date="2018-04" db="EMBL/GenBank/DDBJ databases">
        <authorList>
            <person name="Zhang X."/>
            <person name="Yuan J."/>
            <person name="Li F."/>
            <person name="Xiang J."/>
        </authorList>
    </citation>
    <scope>NUCLEOTIDE SEQUENCE [LARGE SCALE GENOMIC DNA]</scope>
    <source>
        <tissue evidence="4">Muscle</tissue>
    </source>
</reference>
<reference evidence="4 5" key="2">
    <citation type="submission" date="2019-01" db="EMBL/GenBank/DDBJ databases">
        <title>The decoding of complex shrimp genome reveals the adaptation for benthos swimmer, frequently molting mechanism and breeding impact on genome.</title>
        <authorList>
            <person name="Sun Y."/>
            <person name="Gao Y."/>
            <person name="Yu Y."/>
        </authorList>
    </citation>
    <scope>NUCLEOTIDE SEQUENCE [LARGE SCALE GENOMIC DNA]</scope>
    <source>
        <tissue evidence="4">Muscle</tissue>
    </source>
</reference>
<feature type="compositionally biased region" description="Basic and acidic residues" evidence="1">
    <location>
        <begin position="295"/>
        <end position="331"/>
    </location>
</feature>
<comment type="caution">
    <text evidence="4">The sequence shown here is derived from an EMBL/GenBank/DDBJ whole genome shotgun (WGS) entry which is preliminary data.</text>
</comment>
<dbReference type="Gene3D" id="3.40.50.410">
    <property type="entry name" value="von Willebrand factor, type A domain"/>
    <property type="match status" value="1"/>
</dbReference>
<sequence>MLYCPFPLIYGAQAAPPIKAITHRPRDGIRGGEGGALGALWALPGYCGLSVGLMGSPEALRPRRVRSAVRGDSRPREFPRRDGVGAVVVGPLAAVPCPGHAGRRGRRELGGGGPAREQGAAPQHGARPGRSTPALRPPRRLRLARTPKPHGQRVDARRSAAGAGVAGYRYGVFEEAGAPGSAAHPPHYRAPDGAWKPNVCTNLPAVAANPACDPANLTRGAGPGRRRQGWRQAIEIHRRCRRLLRSPTPLPPAGKIAPKAERRKAVARAAAARSCGSRASAADSIAAPGRGGGGSRREGRGKQEGRRRDKRGGERKGREREVTQLCDEGSHAREAPTRHNLLCGGRSVWEVLRASPDFQNNRNVEGALAESGVAFRYVRAQPPRIVLLVDDTDVMNVQKRWEFVRKAVRKVVTYDVPDGHSVGLVVFDSAAATKYPLTRLTDGATREKVGSSLPRNPSQEPRHKRCLLCGLREALRMLRQDGPGGGAGHIVLVTAGGGEPLDAARADEASRALTAAGVVLHAIVYPLTEKYPTPGAGLETVAALSGGRTYIVPDQGIGADSKLSMYYNLLDSLYTALAGVTGPSVLPVKVHAAEHPGGRVAVSQGTFALDPHLGADTVFAIFYYHVTHVGNLIHLVSPQGQVIDTANMQKEDANINMITVRLAEAQATAGQWHYKVENRADSHQALYVQVTSRPRARTGAPHVAVRAWTSHPLSLVNASDISRPLALFAEARVGAAPVEGAKVTATVTRLGYTDNGTLHEPQEVALYDDGLTGPDMARADGVYSRYVPGLAAAKYSVRVDVEGEVEGELFTRHVRLGVVDVVGAVPALDVLPPARVVDLRASVLAGSGGRVAFSWTAPGGDLDYGVADRYVVMASRSPAQLREGGGRMLEGWPAPLPAPALQQHTLLWPDFGVVHYVALYAVDEQGNTGALSNVVSVFVPAPPSTTPAPPPSRPPAPPANTSAVREGGAGEPVLAALDTRQLAVVFGCVGGFVALVALVACYCLAAHRRQRRSAQAKKAHEVHEAYAVAVATPTKLGPPQDFPDGGKAPAKDALGKDYMSPVESWSASQLLSSRHDPKRGSLSARSDGASDHSESTKKSYGDSSAAHDYYADTGAYPYRHDAFLGHYPGPADQYPAPADHYPRRPPTPTRRPRTDTPPPPRATRPRPQTCTRARASRRRRAPT</sequence>
<name>A0A3R7MC61_PENVA</name>
<feature type="compositionally biased region" description="Polar residues" evidence="1">
    <location>
        <begin position="1063"/>
        <end position="1072"/>
    </location>
</feature>
<feature type="compositionally biased region" description="Basic residues" evidence="1">
    <location>
        <begin position="1174"/>
        <end position="1183"/>
    </location>
</feature>
<proteinExistence type="predicted"/>
<keyword evidence="2" id="KW-1133">Transmembrane helix</keyword>
<evidence type="ECO:0000256" key="2">
    <source>
        <dbReference type="SAM" id="Phobius"/>
    </source>
</evidence>
<dbReference type="InterPro" id="IPR036465">
    <property type="entry name" value="vWFA_dom_sf"/>
</dbReference>
<feature type="region of interest" description="Disordered" evidence="1">
    <location>
        <begin position="1127"/>
        <end position="1183"/>
    </location>
</feature>
<dbReference type="InterPro" id="IPR013642">
    <property type="entry name" value="CLCA_N"/>
</dbReference>
<evidence type="ECO:0000313" key="5">
    <source>
        <dbReference type="Proteomes" id="UP000283509"/>
    </source>
</evidence>
<dbReference type="CDD" id="cd00198">
    <property type="entry name" value="vWFA"/>
    <property type="match status" value="1"/>
</dbReference>
<evidence type="ECO:0000256" key="1">
    <source>
        <dbReference type="SAM" id="MobiDB-lite"/>
    </source>
</evidence>
<dbReference type="EMBL" id="QCYY01001456">
    <property type="protein sequence ID" value="ROT77929.1"/>
    <property type="molecule type" value="Genomic_DNA"/>
</dbReference>
<dbReference type="OrthoDB" id="687730at2759"/>